<dbReference type="UniPathway" id="UPA00078">
    <property type="reaction ID" value="UER00162"/>
</dbReference>
<feature type="compositionally biased region" description="Basic and acidic residues" evidence="16">
    <location>
        <begin position="362"/>
        <end position="373"/>
    </location>
</feature>
<evidence type="ECO:0000256" key="7">
    <source>
        <dbReference type="ARBA" id="ARBA00022714"/>
    </source>
</evidence>
<keyword evidence="10 15" id="KW-0408">Iron</keyword>
<dbReference type="InterPro" id="IPR013785">
    <property type="entry name" value="Aldolase_TIM"/>
</dbReference>
<feature type="binding site" evidence="15">
    <location>
        <position position="103"/>
    </location>
    <ligand>
        <name>[4Fe-4S] cluster</name>
        <dbReference type="ChEBI" id="CHEBI:49883"/>
        <note>4Fe-4S-S-AdoMet</note>
    </ligand>
</feature>
<dbReference type="GO" id="GO:0051539">
    <property type="term" value="F:4 iron, 4 sulfur cluster binding"/>
    <property type="evidence" value="ECO:0007669"/>
    <property type="project" value="UniProtKB-KW"/>
</dbReference>
<evidence type="ECO:0000256" key="6">
    <source>
        <dbReference type="ARBA" id="ARBA00022691"/>
    </source>
</evidence>
<accession>A0A853A159</accession>
<comment type="caution">
    <text evidence="18">The sequence shown here is derived from an EMBL/GenBank/DDBJ whole genome shotgun (WGS) entry which is preliminary data.</text>
</comment>
<reference evidence="18 19" key="1">
    <citation type="submission" date="2020-07" db="EMBL/GenBank/DDBJ databases">
        <title>Sequencing the genomes of 1000 actinobacteria strains.</title>
        <authorList>
            <person name="Klenk H.-P."/>
        </authorList>
    </citation>
    <scope>NUCLEOTIDE SEQUENCE [LARGE SCALE GENOMIC DNA]</scope>
    <source>
        <strain evidence="18 19">DSM 42178</strain>
    </source>
</reference>
<feature type="region of interest" description="Disordered" evidence="16">
    <location>
        <begin position="1"/>
        <end position="22"/>
    </location>
</feature>
<evidence type="ECO:0000256" key="16">
    <source>
        <dbReference type="SAM" id="MobiDB-lite"/>
    </source>
</evidence>
<keyword evidence="19" id="KW-1185">Reference proteome</keyword>
<feature type="binding site" evidence="15">
    <location>
        <position position="303"/>
    </location>
    <ligand>
        <name>[2Fe-2S] cluster</name>
        <dbReference type="ChEBI" id="CHEBI:190135"/>
    </ligand>
</feature>
<organism evidence="18 19">
    <name type="scientific">Allostreptomyces psammosilenae</name>
    <dbReference type="NCBI Taxonomy" id="1892865"/>
    <lineage>
        <taxon>Bacteria</taxon>
        <taxon>Bacillati</taxon>
        <taxon>Actinomycetota</taxon>
        <taxon>Actinomycetes</taxon>
        <taxon>Kitasatosporales</taxon>
        <taxon>Streptomycetaceae</taxon>
        <taxon>Allostreptomyces</taxon>
    </lineage>
</organism>
<evidence type="ECO:0000259" key="17">
    <source>
        <dbReference type="PROSITE" id="PS51918"/>
    </source>
</evidence>
<dbReference type="InterPro" id="IPR002684">
    <property type="entry name" value="Biotin_synth/BioAB"/>
</dbReference>
<dbReference type="PROSITE" id="PS51918">
    <property type="entry name" value="RADICAL_SAM"/>
    <property type="match status" value="1"/>
</dbReference>
<dbReference type="CDD" id="cd01335">
    <property type="entry name" value="Radical_SAM"/>
    <property type="match status" value="1"/>
</dbReference>
<dbReference type="NCBIfam" id="TIGR00433">
    <property type="entry name" value="bioB"/>
    <property type="match status" value="1"/>
</dbReference>
<dbReference type="Pfam" id="PF04055">
    <property type="entry name" value="Radical_SAM"/>
    <property type="match status" value="1"/>
</dbReference>
<dbReference type="RefSeq" id="WP_179817003.1">
    <property type="nucleotide sequence ID" value="NZ_JACBZD010000002.1"/>
</dbReference>
<evidence type="ECO:0000256" key="14">
    <source>
        <dbReference type="ARBA" id="ARBA00070199"/>
    </source>
</evidence>
<sequence>MADTASDLARPDATDDGPAAADGTAADAAGLSGLLASLVAKGLRAETPTRDEALAVLASSDADLLDVVAAAGRVRRHWFGDRVKLNYLVNLKSGLCPEDCGYCSQRLGSEAGVLKYTWLRPEQAAEQAAAGVAGGAKRVCLVASGRGPTDRDVERVADTIAAIKRDEPEVEVCACLGLLSAGQAERLREAGADAYNHNLNTAPDRYADICTTHGFEDRVETVNQARSAGLSPCSGLIAGMGESDADLVDAVFALRTLDPDSVPVNFLIPFEGTPMAGRWELTPQRCLRILAMTRFVCPDVEVRLAGGREIHLRTLQPLALHLANSIFLGDYLTSEGQQARADLEMIADAGFTVEGADRTTLPEHRAGVPDRTPRAVPGPSADAATTAATPAGRPCGAAGGPGAAPTGGVTVPAGAARLDLVAVRQRGAGTDLPPNA</sequence>
<comment type="cofactor">
    <cofactor evidence="15">
        <name>[2Fe-2S] cluster</name>
        <dbReference type="ChEBI" id="CHEBI:190135"/>
    </cofactor>
    <text evidence="15">Binds 1 [2Fe-2S] cluster. The cluster is coordinated with 3 cysteines and 1 arginine.</text>
</comment>
<evidence type="ECO:0000256" key="12">
    <source>
        <dbReference type="ARBA" id="ARBA00051157"/>
    </source>
</evidence>
<evidence type="ECO:0000256" key="1">
    <source>
        <dbReference type="ARBA" id="ARBA00004942"/>
    </source>
</evidence>
<dbReference type="SFLD" id="SFLDS00029">
    <property type="entry name" value="Radical_SAM"/>
    <property type="match status" value="1"/>
</dbReference>
<dbReference type="SFLD" id="SFLDG01278">
    <property type="entry name" value="biotin_synthase_like"/>
    <property type="match status" value="1"/>
</dbReference>
<evidence type="ECO:0000256" key="3">
    <source>
        <dbReference type="ARBA" id="ARBA00012236"/>
    </source>
</evidence>
<dbReference type="GO" id="GO:0004076">
    <property type="term" value="F:biotin synthase activity"/>
    <property type="evidence" value="ECO:0007669"/>
    <property type="project" value="UniProtKB-UniRule"/>
</dbReference>
<dbReference type="FunFam" id="3.20.20.70:FF:000026">
    <property type="entry name" value="Biotin synthase"/>
    <property type="match status" value="1"/>
</dbReference>
<evidence type="ECO:0000313" key="19">
    <source>
        <dbReference type="Proteomes" id="UP000567795"/>
    </source>
</evidence>
<dbReference type="SUPFAM" id="SSF102114">
    <property type="entry name" value="Radical SAM enzymes"/>
    <property type="match status" value="1"/>
</dbReference>
<comment type="subunit">
    <text evidence="2 15">Homodimer.</text>
</comment>
<evidence type="ECO:0000256" key="8">
    <source>
        <dbReference type="ARBA" id="ARBA00022723"/>
    </source>
</evidence>
<dbReference type="GO" id="GO:0005506">
    <property type="term" value="F:iron ion binding"/>
    <property type="evidence" value="ECO:0007669"/>
    <property type="project" value="UniProtKB-UniRule"/>
</dbReference>
<evidence type="ECO:0000313" key="18">
    <source>
        <dbReference type="EMBL" id="NYI08135.1"/>
    </source>
</evidence>
<dbReference type="EMBL" id="JACBZD010000002">
    <property type="protein sequence ID" value="NYI08135.1"/>
    <property type="molecule type" value="Genomic_DNA"/>
</dbReference>
<name>A0A853A159_9ACTN</name>
<evidence type="ECO:0000256" key="10">
    <source>
        <dbReference type="ARBA" id="ARBA00023004"/>
    </source>
</evidence>
<comment type="pathway">
    <text evidence="1 15">Cofactor biosynthesis; biotin biosynthesis; biotin from 7,8-diaminononanoate: step 2/2.</text>
</comment>
<dbReference type="AlphaFoldDB" id="A0A853A159"/>
<dbReference type="SMART" id="SM00729">
    <property type="entry name" value="Elp3"/>
    <property type="match status" value="1"/>
</dbReference>
<comment type="function">
    <text evidence="13 15">Catalyzes the conversion of dethiobiotin (DTB) to biotin by the insertion of a sulfur atom into dethiobiotin via a radical-based mechanism.</text>
</comment>
<dbReference type="InterPro" id="IPR058240">
    <property type="entry name" value="rSAM_sf"/>
</dbReference>
<dbReference type="GO" id="GO:0051537">
    <property type="term" value="F:2 iron, 2 sulfur cluster binding"/>
    <property type="evidence" value="ECO:0007669"/>
    <property type="project" value="UniProtKB-KW"/>
</dbReference>
<evidence type="ECO:0000256" key="13">
    <source>
        <dbReference type="ARBA" id="ARBA00057568"/>
    </source>
</evidence>
<feature type="region of interest" description="Disordered" evidence="16">
    <location>
        <begin position="362"/>
        <end position="407"/>
    </location>
</feature>
<keyword evidence="11 15" id="KW-0411">Iron-sulfur</keyword>
<feature type="binding site" evidence="15">
    <location>
        <position position="173"/>
    </location>
    <ligand>
        <name>[2Fe-2S] cluster</name>
        <dbReference type="ChEBI" id="CHEBI:190135"/>
    </ligand>
</feature>
<keyword evidence="6 15" id="KW-0949">S-adenosyl-L-methionine</keyword>
<dbReference type="Gene3D" id="3.20.20.70">
    <property type="entry name" value="Aldolase class I"/>
    <property type="match status" value="1"/>
</dbReference>
<evidence type="ECO:0000256" key="4">
    <source>
        <dbReference type="ARBA" id="ARBA00022485"/>
    </source>
</evidence>
<keyword evidence="8 15" id="KW-0479">Metal-binding</keyword>
<feature type="binding site" evidence="15">
    <location>
        <position position="140"/>
    </location>
    <ligand>
        <name>[2Fe-2S] cluster</name>
        <dbReference type="ChEBI" id="CHEBI:190135"/>
    </ligand>
</feature>
<keyword evidence="4 15" id="KW-0004">4Fe-4S</keyword>
<protein>
    <recommendedName>
        <fullName evidence="14 15">Biotin synthase</fullName>
        <ecNumber evidence="3 15">2.8.1.6</ecNumber>
    </recommendedName>
</protein>
<dbReference type="GO" id="GO:0009102">
    <property type="term" value="P:biotin biosynthetic process"/>
    <property type="evidence" value="ECO:0007669"/>
    <property type="project" value="UniProtKB-UniRule"/>
</dbReference>
<feature type="binding site" evidence="15">
    <location>
        <position position="96"/>
    </location>
    <ligand>
        <name>[4Fe-4S] cluster</name>
        <dbReference type="ChEBI" id="CHEBI:49883"/>
        <note>4Fe-4S-S-AdoMet</note>
    </ligand>
</feature>
<dbReference type="SFLD" id="SFLDG01060">
    <property type="entry name" value="BATS_domain_containing"/>
    <property type="match status" value="1"/>
</dbReference>
<dbReference type="InterPro" id="IPR006638">
    <property type="entry name" value="Elp3/MiaA/NifB-like_rSAM"/>
</dbReference>
<evidence type="ECO:0000256" key="5">
    <source>
        <dbReference type="ARBA" id="ARBA00022679"/>
    </source>
</evidence>
<dbReference type="HAMAP" id="MF_01694">
    <property type="entry name" value="BioB"/>
    <property type="match status" value="1"/>
</dbReference>
<keyword evidence="9 15" id="KW-0093">Biotin biosynthesis</keyword>
<dbReference type="Proteomes" id="UP000567795">
    <property type="component" value="Unassembled WGS sequence"/>
</dbReference>
<dbReference type="InterPro" id="IPR007197">
    <property type="entry name" value="rSAM"/>
</dbReference>
<evidence type="ECO:0000256" key="11">
    <source>
        <dbReference type="ARBA" id="ARBA00023014"/>
    </source>
</evidence>
<dbReference type="Pfam" id="PF06968">
    <property type="entry name" value="BATS"/>
    <property type="match status" value="1"/>
</dbReference>
<evidence type="ECO:0000256" key="2">
    <source>
        <dbReference type="ARBA" id="ARBA00011738"/>
    </source>
</evidence>
<comment type="catalytic activity">
    <reaction evidence="12 15">
        <text>(4R,5S)-dethiobiotin + (sulfur carrier)-SH + 2 reduced [2Fe-2S]-[ferredoxin] + 2 S-adenosyl-L-methionine = (sulfur carrier)-H + biotin + 2 5'-deoxyadenosine + 2 L-methionine + 2 oxidized [2Fe-2S]-[ferredoxin]</text>
        <dbReference type="Rhea" id="RHEA:22060"/>
        <dbReference type="Rhea" id="RHEA-COMP:10000"/>
        <dbReference type="Rhea" id="RHEA-COMP:10001"/>
        <dbReference type="Rhea" id="RHEA-COMP:14737"/>
        <dbReference type="Rhea" id="RHEA-COMP:14739"/>
        <dbReference type="ChEBI" id="CHEBI:17319"/>
        <dbReference type="ChEBI" id="CHEBI:29917"/>
        <dbReference type="ChEBI" id="CHEBI:33737"/>
        <dbReference type="ChEBI" id="CHEBI:33738"/>
        <dbReference type="ChEBI" id="CHEBI:57586"/>
        <dbReference type="ChEBI" id="CHEBI:57844"/>
        <dbReference type="ChEBI" id="CHEBI:59789"/>
        <dbReference type="ChEBI" id="CHEBI:64428"/>
        <dbReference type="ChEBI" id="CHEBI:149473"/>
        <dbReference type="EC" id="2.8.1.6"/>
    </reaction>
</comment>
<evidence type="ECO:0000256" key="15">
    <source>
        <dbReference type="HAMAP-Rule" id="MF_01694"/>
    </source>
</evidence>
<gene>
    <name evidence="15" type="primary">bioB</name>
    <name evidence="18" type="ORF">FHU37_005164</name>
</gene>
<dbReference type="InterPro" id="IPR010722">
    <property type="entry name" value="BATS_dom"/>
</dbReference>
<dbReference type="SMART" id="SM00876">
    <property type="entry name" value="BATS"/>
    <property type="match status" value="1"/>
</dbReference>
<proteinExistence type="inferred from homology"/>
<dbReference type="PANTHER" id="PTHR22976">
    <property type="entry name" value="BIOTIN SYNTHASE"/>
    <property type="match status" value="1"/>
</dbReference>
<comment type="similarity">
    <text evidence="15">Belongs to the radical SAM superfamily. Biotin synthase family.</text>
</comment>
<feature type="compositionally biased region" description="Low complexity" evidence="16">
    <location>
        <begin position="377"/>
        <end position="396"/>
    </location>
</feature>
<keyword evidence="5 15" id="KW-0808">Transferase</keyword>
<comment type="cofactor">
    <cofactor evidence="15">
        <name>[4Fe-4S] cluster</name>
        <dbReference type="ChEBI" id="CHEBI:49883"/>
    </cofactor>
    <text evidence="15">Binds 1 [4Fe-4S] cluster. The cluster is coordinated with 3 cysteines and an exchangeable S-adenosyl-L-methionine.</text>
</comment>
<feature type="binding site" evidence="15">
    <location>
        <position position="100"/>
    </location>
    <ligand>
        <name>[4Fe-4S] cluster</name>
        <dbReference type="ChEBI" id="CHEBI:49883"/>
        <note>4Fe-4S-S-AdoMet</note>
    </ligand>
</feature>
<evidence type="ECO:0000256" key="9">
    <source>
        <dbReference type="ARBA" id="ARBA00022756"/>
    </source>
</evidence>
<dbReference type="PANTHER" id="PTHR22976:SF2">
    <property type="entry name" value="BIOTIN SYNTHASE, MITOCHONDRIAL"/>
    <property type="match status" value="1"/>
</dbReference>
<feature type="domain" description="Radical SAM core" evidence="17">
    <location>
        <begin position="81"/>
        <end position="308"/>
    </location>
</feature>
<dbReference type="EC" id="2.8.1.6" evidence="3 15"/>
<keyword evidence="7 15" id="KW-0001">2Fe-2S</keyword>
<feature type="binding site" evidence="15">
    <location>
        <position position="233"/>
    </location>
    <ligand>
        <name>[2Fe-2S] cluster</name>
        <dbReference type="ChEBI" id="CHEBI:190135"/>
    </ligand>
</feature>